<dbReference type="Proteomes" id="UP000242972">
    <property type="component" value="Unassembled WGS sequence"/>
</dbReference>
<evidence type="ECO:0000259" key="2">
    <source>
        <dbReference type="PROSITE" id="PS50989"/>
    </source>
</evidence>
<sequence>MADLTERRQRASEARSRGGSWSARQRIDYLVDADSFLEWGRLSHSDVPGFETRTPADGIIGGIASVAGRQAVVVAIDNGVLAGTEGRVHLRKWHHFHEYAVKHRLPIFHLAEGGGLRIPDGMGSDGISQSMMPIDLLRHGRQVPLLTAILGDSFGGPTWTAVSSDFVTQVQGTTMAAVGPRMLEVATGERINPEDLGGVSVQAVMTGQVDHVAKTESEALDTLKKVWSYLPAHGGEAPPTGPSTDDPHRVLDDVGQLVPLRRQQAYDMRRLVQNIFDQGSVFEVGERFGAALLTSLARLDGQAVGVVANQPLVQAGAAGPDEADKATAFICWCDSFHIPLVFLHDIPGFRVGSLAEQKKMPTKIMVWNQALAWATVPKISVVVRKSIGAAYSNMAGPQMGSDLVVAWPGAEISFTGPEVGINVVYKKQLEASDNPDQLRQELLQQWQFEVSPYPAAGQYWIHDVIDPKTTRRYLTRVFRSLRSAGPIMGKRKLANWPTGF</sequence>
<reference evidence="3 4" key="1">
    <citation type="journal article" date="2014" name="BMC Genomics">
        <title>Comparison of environmental and isolate Sulfobacillus genomes reveals diverse carbon, sulfur, nitrogen, and hydrogen metabolisms.</title>
        <authorList>
            <person name="Justice N.B."/>
            <person name="Norman A."/>
            <person name="Brown C.T."/>
            <person name="Singh A."/>
            <person name="Thomas B.C."/>
            <person name="Banfield J.F."/>
        </authorList>
    </citation>
    <scope>NUCLEOTIDE SEQUENCE [LARGE SCALE GENOMIC DNA]</scope>
    <source>
        <strain evidence="3">AMDSBA4</strain>
    </source>
</reference>
<evidence type="ECO:0000313" key="4">
    <source>
        <dbReference type="Proteomes" id="UP000242972"/>
    </source>
</evidence>
<dbReference type="InterPro" id="IPR029045">
    <property type="entry name" value="ClpP/crotonase-like_dom_sf"/>
</dbReference>
<evidence type="ECO:0000259" key="1">
    <source>
        <dbReference type="PROSITE" id="PS50980"/>
    </source>
</evidence>
<dbReference type="Gene3D" id="3.90.226.10">
    <property type="entry name" value="2-enoyl-CoA Hydratase, Chain A, domain 1"/>
    <property type="match status" value="2"/>
</dbReference>
<dbReference type="AlphaFoldDB" id="A0A2T2XKU5"/>
<dbReference type="PROSITE" id="PS50989">
    <property type="entry name" value="COA_CT_CTER"/>
    <property type="match status" value="1"/>
</dbReference>
<dbReference type="PANTHER" id="PTHR43842">
    <property type="entry name" value="PROPIONYL-COA CARBOXYLASE BETA CHAIN"/>
    <property type="match status" value="1"/>
</dbReference>
<organism evidence="3 4">
    <name type="scientific">Sulfobacillus benefaciens</name>
    <dbReference type="NCBI Taxonomy" id="453960"/>
    <lineage>
        <taxon>Bacteria</taxon>
        <taxon>Bacillati</taxon>
        <taxon>Bacillota</taxon>
        <taxon>Clostridia</taxon>
        <taxon>Eubacteriales</taxon>
        <taxon>Clostridiales Family XVII. Incertae Sedis</taxon>
        <taxon>Sulfobacillus</taxon>
    </lineage>
</organism>
<dbReference type="PANTHER" id="PTHR43842:SF2">
    <property type="entry name" value="PROPIONYL-COA CARBOXYLASE BETA CHAIN, MITOCHONDRIAL"/>
    <property type="match status" value="1"/>
</dbReference>
<dbReference type="InterPro" id="IPR011762">
    <property type="entry name" value="COA_CT_N"/>
</dbReference>
<dbReference type="PROSITE" id="PS50980">
    <property type="entry name" value="COA_CT_NTER"/>
    <property type="match status" value="1"/>
</dbReference>
<dbReference type="Pfam" id="PF01039">
    <property type="entry name" value="Carboxyl_trans"/>
    <property type="match status" value="1"/>
</dbReference>
<dbReference type="GO" id="GO:0004658">
    <property type="term" value="F:propionyl-CoA carboxylase activity"/>
    <property type="evidence" value="ECO:0007669"/>
    <property type="project" value="TreeGrafter"/>
</dbReference>
<feature type="domain" description="CoA carboxyltransferase C-terminal" evidence="2">
    <location>
        <begin position="249"/>
        <end position="483"/>
    </location>
</feature>
<dbReference type="InterPro" id="IPR051047">
    <property type="entry name" value="AccD/PCCB"/>
</dbReference>
<comment type="caution">
    <text evidence="3">The sequence shown here is derived from an EMBL/GenBank/DDBJ whole genome shotgun (WGS) entry which is preliminary data.</text>
</comment>
<dbReference type="EMBL" id="PXYW01000004">
    <property type="protein sequence ID" value="PSR35112.1"/>
    <property type="molecule type" value="Genomic_DNA"/>
</dbReference>
<evidence type="ECO:0000313" key="3">
    <source>
        <dbReference type="EMBL" id="PSR35112.1"/>
    </source>
</evidence>
<accession>A0A2T2XKU5</accession>
<dbReference type="InterPro" id="IPR011763">
    <property type="entry name" value="COA_CT_C"/>
</dbReference>
<dbReference type="InterPro" id="IPR034733">
    <property type="entry name" value="AcCoA_carboxyl_beta"/>
</dbReference>
<protein>
    <submittedName>
        <fullName evidence="3">Methylmalonyl-CoA decarboxylase</fullName>
    </submittedName>
</protein>
<proteinExistence type="predicted"/>
<gene>
    <name evidence="3" type="ORF">C7B46_02405</name>
</gene>
<feature type="domain" description="CoA carboxyltransferase N-terminal" evidence="1">
    <location>
        <begin position="1"/>
        <end position="242"/>
    </location>
</feature>
<name>A0A2T2XKU5_9FIRM</name>
<dbReference type="SUPFAM" id="SSF52096">
    <property type="entry name" value="ClpP/crotonase"/>
    <property type="match status" value="2"/>
</dbReference>